<gene>
    <name evidence="3" type="ORF">FIBRA_04817</name>
</gene>
<proteinExistence type="predicted"/>
<keyword evidence="2" id="KW-1133">Transmembrane helix</keyword>
<feature type="region of interest" description="Disordered" evidence="1">
    <location>
        <begin position="56"/>
        <end position="77"/>
    </location>
</feature>
<evidence type="ECO:0008006" key="5">
    <source>
        <dbReference type="Google" id="ProtNLM"/>
    </source>
</evidence>
<evidence type="ECO:0000313" key="4">
    <source>
        <dbReference type="Proteomes" id="UP000006352"/>
    </source>
</evidence>
<dbReference type="Proteomes" id="UP000006352">
    <property type="component" value="Unassembled WGS sequence"/>
</dbReference>
<dbReference type="AlphaFoldDB" id="J4IAD3"/>
<dbReference type="PANTHER" id="PTHR38488:SF1">
    <property type="entry name" value="OXIDOREDUCTASE 9.5 KDA SUBUNIT, PUTATIVE (AFU_ORTHOLOGUE AFUA_5G08980)-RELATED"/>
    <property type="match status" value="1"/>
</dbReference>
<evidence type="ECO:0000256" key="2">
    <source>
        <dbReference type="SAM" id="Phobius"/>
    </source>
</evidence>
<keyword evidence="2" id="KW-0472">Membrane</keyword>
<keyword evidence="4" id="KW-1185">Reference proteome</keyword>
<dbReference type="OrthoDB" id="2093409at2759"/>
<name>J4IAD3_9APHY</name>
<evidence type="ECO:0000256" key="1">
    <source>
        <dbReference type="SAM" id="MobiDB-lite"/>
    </source>
</evidence>
<keyword evidence="2" id="KW-0812">Transmembrane</keyword>
<feature type="transmembrane region" description="Helical" evidence="2">
    <location>
        <begin position="24"/>
        <end position="42"/>
    </location>
</feature>
<dbReference type="GeneID" id="24097622"/>
<dbReference type="STRING" id="599839.J4IAD3"/>
<sequence>MASVLSPLRQSYRYFQRQAHESPVIFFSCVLGLVGPAMVIAVPPVRRSWGWKPAEPIPTSYPLPKRPRQPVQGYEDE</sequence>
<organism evidence="3 4">
    <name type="scientific">Fibroporia radiculosa</name>
    <dbReference type="NCBI Taxonomy" id="599839"/>
    <lineage>
        <taxon>Eukaryota</taxon>
        <taxon>Fungi</taxon>
        <taxon>Dikarya</taxon>
        <taxon>Basidiomycota</taxon>
        <taxon>Agaricomycotina</taxon>
        <taxon>Agaricomycetes</taxon>
        <taxon>Polyporales</taxon>
        <taxon>Fibroporiaceae</taxon>
        <taxon>Fibroporia</taxon>
    </lineage>
</organism>
<protein>
    <recommendedName>
        <fullName evidence="5">NADH-ubiquinone oxidoreductase 9.5 kDa subunit</fullName>
    </recommendedName>
</protein>
<dbReference type="CDD" id="cd22903">
    <property type="entry name" value="NI9M"/>
    <property type="match status" value="1"/>
</dbReference>
<dbReference type="InParanoid" id="J4IAD3"/>
<dbReference type="HOGENOM" id="CLU_166990_2_0_1"/>
<reference evidence="3 4" key="1">
    <citation type="journal article" date="2012" name="Appl. Environ. Microbiol.">
        <title>Short-read sequencing for genomic analysis of the brown rot fungus Fibroporia radiculosa.</title>
        <authorList>
            <person name="Tang J.D."/>
            <person name="Perkins A.D."/>
            <person name="Sonstegard T.S."/>
            <person name="Schroeder S.G."/>
            <person name="Burgess S.C."/>
            <person name="Diehl S.V."/>
        </authorList>
    </citation>
    <scope>NUCLEOTIDE SEQUENCE [LARGE SCALE GENOMIC DNA]</scope>
    <source>
        <strain evidence="3 4">TFFH 294</strain>
    </source>
</reference>
<accession>J4IAD3</accession>
<dbReference type="EMBL" id="HE797090">
    <property type="protein sequence ID" value="CCM02711.1"/>
    <property type="molecule type" value="Genomic_DNA"/>
</dbReference>
<dbReference type="RefSeq" id="XP_012181994.1">
    <property type="nucleotide sequence ID" value="XM_012326604.1"/>
</dbReference>
<dbReference type="InterPro" id="IPR039961">
    <property type="entry name" value="Nuo9.5"/>
</dbReference>
<dbReference type="PANTHER" id="PTHR38488">
    <property type="entry name" value="OXIDOREDUCTASE 9.5 KDA SUBUNIT, PUTATIVE (AFU_ORTHOLOGUE AFUA_5G08980)-RELATED"/>
    <property type="match status" value="1"/>
</dbReference>
<evidence type="ECO:0000313" key="3">
    <source>
        <dbReference type="EMBL" id="CCM02711.1"/>
    </source>
</evidence>